<evidence type="ECO:0000313" key="1">
    <source>
        <dbReference type="EMBL" id="SEG04401.1"/>
    </source>
</evidence>
<organism evidence="1 2">
    <name type="scientific">Thermomonospora echinospora</name>
    <dbReference type="NCBI Taxonomy" id="1992"/>
    <lineage>
        <taxon>Bacteria</taxon>
        <taxon>Bacillati</taxon>
        <taxon>Actinomycetota</taxon>
        <taxon>Actinomycetes</taxon>
        <taxon>Streptosporangiales</taxon>
        <taxon>Thermomonosporaceae</taxon>
        <taxon>Thermomonospora</taxon>
    </lineage>
</organism>
<protein>
    <recommendedName>
        <fullName evidence="3">MarR family transcriptional regulator</fullName>
    </recommendedName>
</protein>
<evidence type="ECO:0000313" key="2">
    <source>
        <dbReference type="Proteomes" id="UP000236723"/>
    </source>
</evidence>
<gene>
    <name evidence="1" type="ORF">SAMN04489712_10311</name>
</gene>
<proteinExistence type="predicted"/>
<reference evidence="2" key="1">
    <citation type="submission" date="2016-10" db="EMBL/GenBank/DDBJ databases">
        <authorList>
            <person name="Varghese N."/>
            <person name="Submissions S."/>
        </authorList>
    </citation>
    <scope>NUCLEOTIDE SEQUENCE [LARGE SCALE GENOMIC DNA]</scope>
    <source>
        <strain evidence="2">DSM 43163</strain>
    </source>
</reference>
<dbReference type="Proteomes" id="UP000236723">
    <property type="component" value="Unassembled WGS sequence"/>
</dbReference>
<accession>A0A1H5WY19</accession>
<dbReference type="EMBL" id="FNVO01000003">
    <property type="protein sequence ID" value="SEG04401.1"/>
    <property type="molecule type" value="Genomic_DNA"/>
</dbReference>
<sequence length="80" mass="8448">MCERRADVQGLSDLELYVYDAVASADTGGGAVGDTEIAEIAAAAGHGEDEVRRALDRLVSLNHLRSHSAGYTLGPHDWAP</sequence>
<evidence type="ECO:0008006" key="3">
    <source>
        <dbReference type="Google" id="ProtNLM"/>
    </source>
</evidence>
<keyword evidence="2" id="KW-1185">Reference proteome</keyword>
<name>A0A1H5WY19_9ACTN</name>
<dbReference type="AlphaFoldDB" id="A0A1H5WY19"/>